<organism evidence="1 2">
    <name type="scientific">Bacteroides reticulotermitis JCM 10512</name>
    <dbReference type="NCBI Taxonomy" id="1445607"/>
    <lineage>
        <taxon>Bacteria</taxon>
        <taxon>Pseudomonadati</taxon>
        <taxon>Bacteroidota</taxon>
        <taxon>Bacteroidia</taxon>
        <taxon>Bacteroidales</taxon>
        <taxon>Bacteroidaceae</taxon>
        <taxon>Bacteroides</taxon>
    </lineage>
</organism>
<accession>W4UNP5</accession>
<dbReference type="AlphaFoldDB" id="W4UNP5"/>
<dbReference type="STRING" id="1445607.JCM10512_454"/>
<proteinExistence type="predicted"/>
<name>W4UNP5_9BACE</name>
<sequence>MKQVAVNDWNNDGQISDDDKQIFGCKDPKWIGSLGSTMNYKGFDFSVMVYTKQGQWARSYFHEKYMKWSDRGSQHMAMDFYIPKGAPVIDHTTGDIVYATETHYGKYPYPNNSDTSAGGYFSDKGSAKGEGFQYQKTSFVKVKNICLGYTFPKQWIAKAGMQHLRLYVNVLNPFCFTNYEALIPNGVMPD</sequence>
<reference evidence="1 2" key="1">
    <citation type="journal article" date="2014" name="Genome Announc.">
        <title>Draft Genome Sequence of Bacteroides reticulotermitis Strain JCM 10512T, Isolated from the Gut of a Termite.</title>
        <authorList>
            <person name="Yuki M."/>
            <person name="Oshima K."/>
            <person name="Suda W."/>
            <person name="Sakamoto M."/>
            <person name="Iida T."/>
            <person name="Hattori M."/>
            <person name="Ohkuma M."/>
        </authorList>
    </citation>
    <scope>NUCLEOTIDE SEQUENCE [LARGE SCALE GENOMIC DNA]</scope>
    <source>
        <strain evidence="1 2">JCM 10512</strain>
    </source>
</reference>
<dbReference type="EMBL" id="BAIV01000002">
    <property type="protein sequence ID" value="GAE82263.1"/>
    <property type="molecule type" value="Genomic_DNA"/>
</dbReference>
<evidence type="ECO:0000313" key="1">
    <source>
        <dbReference type="EMBL" id="GAE82263.1"/>
    </source>
</evidence>
<keyword evidence="1" id="KW-0675">Receptor</keyword>
<protein>
    <submittedName>
        <fullName evidence="1">TonB-dependent receptor</fullName>
    </submittedName>
</protein>
<gene>
    <name evidence="1" type="ORF">JCM10512_454</name>
</gene>
<comment type="caution">
    <text evidence="1">The sequence shown here is derived from an EMBL/GenBank/DDBJ whole genome shotgun (WGS) entry which is preliminary data.</text>
</comment>
<keyword evidence="2" id="KW-1185">Reference proteome</keyword>
<evidence type="ECO:0000313" key="2">
    <source>
        <dbReference type="Proteomes" id="UP000019131"/>
    </source>
</evidence>
<dbReference type="Proteomes" id="UP000019131">
    <property type="component" value="Unassembled WGS sequence"/>
</dbReference>